<keyword evidence="2" id="KW-0472">Membrane</keyword>
<feature type="transmembrane region" description="Helical" evidence="2">
    <location>
        <begin position="61"/>
        <end position="82"/>
    </location>
</feature>
<organism evidence="3 4">
    <name type="scientific">Pseudonocardia sulfidoxydans NBRC 16205</name>
    <dbReference type="NCBI Taxonomy" id="1223511"/>
    <lineage>
        <taxon>Bacteria</taxon>
        <taxon>Bacillati</taxon>
        <taxon>Actinomycetota</taxon>
        <taxon>Actinomycetes</taxon>
        <taxon>Pseudonocardiales</taxon>
        <taxon>Pseudonocardiaceae</taxon>
        <taxon>Pseudonocardia</taxon>
    </lineage>
</organism>
<feature type="transmembrane region" description="Helical" evidence="2">
    <location>
        <begin position="344"/>
        <end position="361"/>
    </location>
</feature>
<reference evidence="3 4" key="1">
    <citation type="submission" date="2019-07" db="EMBL/GenBank/DDBJ databases">
        <title>Whole genome shotgun sequence of Pseudonocardia sulfidoxydans NBRC 16205.</title>
        <authorList>
            <person name="Hosoyama A."/>
            <person name="Uohara A."/>
            <person name="Ohji S."/>
            <person name="Ichikawa N."/>
        </authorList>
    </citation>
    <scope>NUCLEOTIDE SEQUENCE [LARGE SCALE GENOMIC DNA]</scope>
    <source>
        <strain evidence="3 4">NBRC 16205</strain>
    </source>
</reference>
<dbReference type="PANTHER" id="PTHR36840:SF1">
    <property type="entry name" value="BLL5714 PROTEIN"/>
    <property type="match status" value="1"/>
</dbReference>
<dbReference type="RefSeq" id="WP_246114995.1">
    <property type="nucleotide sequence ID" value="NZ_BJVJ01000010.1"/>
</dbReference>
<evidence type="ECO:0000256" key="1">
    <source>
        <dbReference type="SAM" id="MobiDB-lite"/>
    </source>
</evidence>
<feature type="transmembrane region" description="Helical" evidence="2">
    <location>
        <begin position="150"/>
        <end position="171"/>
    </location>
</feature>
<keyword evidence="2" id="KW-0812">Transmembrane</keyword>
<dbReference type="AlphaFoldDB" id="A0A511DDM2"/>
<proteinExistence type="predicted"/>
<sequence length="390" mass="41905">MGVPGLQTPWRRRMSGRDPGEEHRASTPLELLFDLCFVVGVAQAAAQLAHGIEEGHAGSAVVGFAMVFFAIWWAWMNFTWFASAYDTDDVPYRVLTLLQMAGVLILAAGVPVALNDYDFRVVTIGYAVMRIPMVLQWLRVAREHPEGRQTAYRYAIGIGVVQVLWLLRLLLPHPLDHVGFAVLVLAEIAVPIWAERRHTTAWHPEHIVDRFGAFTIIVLGEVILAAAVAFGGAISDGLSTQQIMVAVGGLLLMFTIWWTGFLGGDEHGLVTTRIALIWGYGHYLVFAAIAALGAGLEVAVQDAAHEAHVAPLTVGYAVAIPVALVLVTNLVLRRIVWPQGSAAPLPVGAGAVVVLVCPLLAPSAGIGVAVLVMGVVLVAVLVAFLRTRHT</sequence>
<dbReference type="PANTHER" id="PTHR36840">
    <property type="entry name" value="BLL5714 PROTEIN"/>
    <property type="match status" value="1"/>
</dbReference>
<feature type="transmembrane region" description="Helical" evidence="2">
    <location>
        <begin position="94"/>
        <end position="113"/>
    </location>
</feature>
<dbReference type="EMBL" id="BJVJ01000010">
    <property type="protein sequence ID" value="GEL22627.1"/>
    <property type="molecule type" value="Genomic_DNA"/>
</dbReference>
<gene>
    <name evidence="3" type="ORF">PSU4_15810</name>
</gene>
<dbReference type="Proteomes" id="UP000321685">
    <property type="component" value="Unassembled WGS sequence"/>
</dbReference>
<comment type="caution">
    <text evidence="3">The sequence shown here is derived from an EMBL/GenBank/DDBJ whole genome shotgun (WGS) entry which is preliminary data.</text>
</comment>
<feature type="region of interest" description="Disordered" evidence="1">
    <location>
        <begin position="1"/>
        <end position="23"/>
    </location>
</feature>
<feature type="transmembrane region" description="Helical" evidence="2">
    <location>
        <begin position="314"/>
        <end position="332"/>
    </location>
</feature>
<evidence type="ECO:0000313" key="4">
    <source>
        <dbReference type="Proteomes" id="UP000321685"/>
    </source>
</evidence>
<feature type="transmembrane region" description="Helical" evidence="2">
    <location>
        <begin position="177"/>
        <end position="194"/>
    </location>
</feature>
<accession>A0A511DDM2</accession>
<keyword evidence="2" id="KW-1133">Transmembrane helix</keyword>
<name>A0A511DDM2_9PSEU</name>
<feature type="transmembrane region" description="Helical" evidence="2">
    <location>
        <begin position="274"/>
        <end position="294"/>
    </location>
</feature>
<evidence type="ECO:0000256" key="2">
    <source>
        <dbReference type="SAM" id="Phobius"/>
    </source>
</evidence>
<protein>
    <submittedName>
        <fullName evidence="3">Membrane protein</fullName>
    </submittedName>
</protein>
<feature type="transmembrane region" description="Helical" evidence="2">
    <location>
        <begin position="214"/>
        <end position="235"/>
    </location>
</feature>
<feature type="transmembrane region" description="Helical" evidence="2">
    <location>
        <begin position="241"/>
        <end position="262"/>
    </location>
</feature>
<feature type="transmembrane region" description="Helical" evidence="2">
    <location>
        <begin position="119"/>
        <end position="138"/>
    </location>
</feature>
<keyword evidence="4" id="KW-1185">Reference proteome</keyword>
<dbReference type="InterPro" id="IPR010640">
    <property type="entry name" value="Low_temperature_requirement_A"/>
</dbReference>
<dbReference type="Pfam" id="PF06772">
    <property type="entry name" value="LtrA"/>
    <property type="match status" value="1"/>
</dbReference>
<feature type="transmembrane region" description="Helical" evidence="2">
    <location>
        <begin position="367"/>
        <end position="385"/>
    </location>
</feature>
<evidence type="ECO:0000313" key="3">
    <source>
        <dbReference type="EMBL" id="GEL22627.1"/>
    </source>
</evidence>